<feature type="region of interest" description="Disordered" evidence="1">
    <location>
        <begin position="289"/>
        <end position="323"/>
    </location>
</feature>
<name>A0A4S8QP18_9HELO</name>
<accession>A0A4S8QP18</accession>
<keyword evidence="3" id="KW-1185">Reference proteome</keyword>
<evidence type="ECO:0000256" key="1">
    <source>
        <dbReference type="SAM" id="MobiDB-lite"/>
    </source>
</evidence>
<evidence type="ECO:0000313" key="2">
    <source>
        <dbReference type="EMBL" id="THV46847.1"/>
    </source>
</evidence>
<reference evidence="2 3" key="1">
    <citation type="submission" date="2017-12" db="EMBL/GenBank/DDBJ databases">
        <title>Comparative genomics of Botrytis spp.</title>
        <authorList>
            <person name="Valero-Jimenez C.A."/>
            <person name="Tapia P."/>
            <person name="Veloso J."/>
            <person name="Silva-Moreno E."/>
            <person name="Staats M."/>
            <person name="Valdes J.H."/>
            <person name="Van Kan J.A.L."/>
        </authorList>
    </citation>
    <scope>NUCLEOTIDE SEQUENCE [LARGE SCALE GENOMIC DNA]</scope>
    <source>
        <strain evidence="2 3">MUCL435</strain>
    </source>
</reference>
<dbReference type="AlphaFoldDB" id="A0A4S8QP18"/>
<dbReference type="EMBL" id="PQXL01000355">
    <property type="protein sequence ID" value="THV46847.1"/>
    <property type="molecule type" value="Genomic_DNA"/>
</dbReference>
<gene>
    <name evidence="2" type="ORF">BGAL_0355g00060</name>
</gene>
<dbReference type="Proteomes" id="UP000308671">
    <property type="component" value="Unassembled WGS sequence"/>
</dbReference>
<evidence type="ECO:0000313" key="3">
    <source>
        <dbReference type="Proteomes" id="UP000308671"/>
    </source>
</evidence>
<dbReference type="OrthoDB" id="3545858at2759"/>
<feature type="compositionally biased region" description="Low complexity" evidence="1">
    <location>
        <begin position="245"/>
        <end position="256"/>
    </location>
</feature>
<feature type="region of interest" description="Disordered" evidence="1">
    <location>
        <begin position="240"/>
        <end position="262"/>
    </location>
</feature>
<feature type="compositionally biased region" description="Low complexity" evidence="1">
    <location>
        <begin position="289"/>
        <end position="318"/>
    </location>
</feature>
<comment type="caution">
    <text evidence="2">The sequence shown here is derived from an EMBL/GenBank/DDBJ whole genome shotgun (WGS) entry which is preliminary data.</text>
</comment>
<organism evidence="2 3">
    <name type="scientific">Botrytis galanthina</name>
    <dbReference type="NCBI Taxonomy" id="278940"/>
    <lineage>
        <taxon>Eukaryota</taxon>
        <taxon>Fungi</taxon>
        <taxon>Dikarya</taxon>
        <taxon>Ascomycota</taxon>
        <taxon>Pezizomycotina</taxon>
        <taxon>Leotiomycetes</taxon>
        <taxon>Helotiales</taxon>
        <taxon>Sclerotiniaceae</taxon>
        <taxon>Botrytis</taxon>
    </lineage>
</organism>
<sequence>MTSNLSPEERRTIFTGHVDTIRFSDPEPLLDLGTLSFPAWRNQLIESFVEDKKTKDPNTFLPSRSRLERMIRDRKAIAADPGVILGVPEGYKGTPASYKNELKNEYAVEGDMLRHAPRGGDRKKVKWELVVPGEEFWALFAEKHLPGHFGRDKCFLSVGSIKYLPKKVIGKMILGCCSSCGGRKRGKRELPVEGDAIEGPAAKRRVGVNQVDEYLPFPASAGGVGPDYVAAPRCQLASPSSDLYASGPSNPGASGSDFNGEAGQYYESLESPEDLKLFGGRFDELLDPATPTSAPISASSSAPTSALVSSSNTSFDESSTVDDTVASWSEDDLDCWKW</sequence>
<protein>
    <submittedName>
        <fullName evidence="2">Uncharacterized protein</fullName>
    </submittedName>
</protein>
<proteinExistence type="predicted"/>